<feature type="transmembrane region" description="Helical" evidence="5">
    <location>
        <begin position="227"/>
        <end position="243"/>
    </location>
</feature>
<proteinExistence type="predicted"/>
<feature type="transmembrane region" description="Helical" evidence="5">
    <location>
        <begin position="81"/>
        <end position="103"/>
    </location>
</feature>
<organism evidence="7 8">
    <name type="scientific">Pseudobythopirellula maris</name>
    <dbReference type="NCBI Taxonomy" id="2527991"/>
    <lineage>
        <taxon>Bacteria</taxon>
        <taxon>Pseudomonadati</taxon>
        <taxon>Planctomycetota</taxon>
        <taxon>Planctomycetia</taxon>
        <taxon>Pirellulales</taxon>
        <taxon>Lacipirellulaceae</taxon>
        <taxon>Pseudobythopirellula</taxon>
    </lineage>
</organism>
<feature type="domain" description="O-antigen ligase-related" evidence="6">
    <location>
        <begin position="213"/>
        <end position="359"/>
    </location>
</feature>
<evidence type="ECO:0000256" key="1">
    <source>
        <dbReference type="ARBA" id="ARBA00004141"/>
    </source>
</evidence>
<evidence type="ECO:0000313" key="7">
    <source>
        <dbReference type="EMBL" id="TWT89739.1"/>
    </source>
</evidence>
<dbReference type="Pfam" id="PF04932">
    <property type="entry name" value="Wzy_C"/>
    <property type="match status" value="1"/>
</dbReference>
<feature type="transmembrane region" description="Helical" evidence="5">
    <location>
        <begin position="250"/>
        <end position="267"/>
    </location>
</feature>
<evidence type="ECO:0000256" key="5">
    <source>
        <dbReference type="SAM" id="Phobius"/>
    </source>
</evidence>
<dbReference type="OrthoDB" id="253635at2"/>
<feature type="transmembrane region" description="Helical" evidence="5">
    <location>
        <begin position="115"/>
        <end position="132"/>
    </location>
</feature>
<evidence type="ECO:0000256" key="4">
    <source>
        <dbReference type="ARBA" id="ARBA00023136"/>
    </source>
</evidence>
<dbReference type="GO" id="GO:0016020">
    <property type="term" value="C:membrane"/>
    <property type="evidence" value="ECO:0007669"/>
    <property type="project" value="UniProtKB-SubCell"/>
</dbReference>
<protein>
    <submittedName>
        <fullName evidence="7">O-Antigen ligase</fullName>
    </submittedName>
</protein>
<sequence>MSQTGLAWLVCYVVLAALTFRRSVYGFPLYLMTFYAPPQLWWWGQGVLMSIGDRWALAAGVIFAGGVFFDHRQRAVPLPPIARRMFTLLGVYVLNATMVHFLFALDPADSYEQLMRIYKFSVLAVLLALSIRSKEDLRLCFMALVMGGLYIGYEVYFNEAGRMRQGRLEGIPLGSASDSNFLSSVLSVSLLYAGFMVLFGPGKKLRVVGLVAAALLLEVIQQSLSRGTMLAVIAAVGVMLLGMRRAERKPMLIGLAGALLAAGLVMGPEDRQQMADRFHSIFVEEDERDVSSESRLQLWSRASKFLASHPQGVGGEAVFKHSSTWDYISDLNLPQGKAIHNGYLDTACSWGVQGLLLLLLTLWACYSQIGTYCRRAREFEDREAAFAGLCVKAHLVLMMGAAMFISSLKGEWFFWWLGLAVGLHQWVPVQGELADEEEEIEEYVDHIEPTYAPL</sequence>
<keyword evidence="2 5" id="KW-0812">Transmembrane</keyword>
<dbReference type="EMBL" id="SJPQ01000001">
    <property type="protein sequence ID" value="TWT89739.1"/>
    <property type="molecule type" value="Genomic_DNA"/>
</dbReference>
<dbReference type="PANTHER" id="PTHR37422:SF13">
    <property type="entry name" value="LIPOPOLYSACCHARIDE BIOSYNTHESIS PROTEIN PA4999-RELATED"/>
    <property type="match status" value="1"/>
</dbReference>
<evidence type="ECO:0000256" key="2">
    <source>
        <dbReference type="ARBA" id="ARBA00022692"/>
    </source>
</evidence>
<keyword evidence="8" id="KW-1185">Reference proteome</keyword>
<keyword evidence="3 5" id="KW-1133">Transmembrane helix</keyword>
<reference evidence="7 8" key="1">
    <citation type="submission" date="2019-02" db="EMBL/GenBank/DDBJ databases">
        <title>Deep-cultivation of Planctomycetes and their phenomic and genomic characterization uncovers novel biology.</title>
        <authorList>
            <person name="Wiegand S."/>
            <person name="Jogler M."/>
            <person name="Boedeker C."/>
            <person name="Pinto D."/>
            <person name="Vollmers J."/>
            <person name="Rivas-Marin E."/>
            <person name="Kohn T."/>
            <person name="Peeters S.H."/>
            <person name="Heuer A."/>
            <person name="Rast P."/>
            <person name="Oberbeckmann S."/>
            <person name="Bunk B."/>
            <person name="Jeske O."/>
            <person name="Meyerdierks A."/>
            <person name="Storesund J.E."/>
            <person name="Kallscheuer N."/>
            <person name="Luecker S."/>
            <person name="Lage O.M."/>
            <person name="Pohl T."/>
            <person name="Merkel B.J."/>
            <person name="Hornburger P."/>
            <person name="Mueller R.-W."/>
            <person name="Bruemmer F."/>
            <person name="Labrenz M."/>
            <person name="Spormann A.M."/>
            <person name="Op Den Camp H."/>
            <person name="Overmann J."/>
            <person name="Amann R."/>
            <person name="Jetten M.S.M."/>
            <person name="Mascher T."/>
            <person name="Medema M.H."/>
            <person name="Devos D.P."/>
            <person name="Kaster A.-K."/>
            <person name="Ovreas L."/>
            <person name="Rohde M."/>
            <person name="Galperin M.Y."/>
            <person name="Jogler C."/>
        </authorList>
    </citation>
    <scope>NUCLEOTIDE SEQUENCE [LARGE SCALE GENOMIC DNA]</scope>
    <source>
        <strain evidence="7 8">Mal64</strain>
    </source>
</reference>
<dbReference type="InterPro" id="IPR051533">
    <property type="entry name" value="WaaL-like"/>
</dbReference>
<name>A0A5C5ZQK2_9BACT</name>
<evidence type="ECO:0000313" key="8">
    <source>
        <dbReference type="Proteomes" id="UP000315440"/>
    </source>
</evidence>
<keyword evidence="4 5" id="KW-0472">Membrane</keyword>
<comment type="subcellular location">
    <subcellularLocation>
        <location evidence="1">Membrane</location>
        <topology evidence="1">Multi-pass membrane protein</topology>
    </subcellularLocation>
</comment>
<feature type="transmembrane region" description="Helical" evidence="5">
    <location>
        <begin position="350"/>
        <end position="372"/>
    </location>
</feature>
<keyword evidence="7" id="KW-0436">Ligase</keyword>
<dbReference type="AlphaFoldDB" id="A0A5C5ZQK2"/>
<feature type="transmembrane region" description="Helical" evidence="5">
    <location>
        <begin position="42"/>
        <end position="69"/>
    </location>
</feature>
<feature type="transmembrane region" description="Helical" evidence="5">
    <location>
        <begin position="384"/>
        <end position="406"/>
    </location>
</feature>
<feature type="transmembrane region" description="Helical" evidence="5">
    <location>
        <begin position="181"/>
        <end position="198"/>
    </location>
</feature>
<evidence type="ECO:0000256" key="3">
    <source>
        <dbReference type="ARBA" id="ARBA00022989"/>
    </source>
</evidence>
<feature type="transmembrane region" description="Helical" evidence="5">
    <location>
        <begin position="139"/>
        <end position="157"/>
    </location>
</feature>
<evidence type="ECO:0000259" key="6">
    <source>
        <dbReference type="Pfam" id="PF04932"/>
    </source>
</evidence>
<comment type="caution">
    <text evidence="7">The sequence shown here is derived from an EMBL/GenBank/DDBJ whole genome shotgun (WGS) entry which is preliminary data.</text>
</comment>
<dbReference type="GO" id="GO:0016874">
    <property type="term" value="F:ligase activity"/>
    <property type="evidence" value="ECO:0007669"/>
    <property type="project" value="UniProtKB-KW"/>
</dbReference>
<accession>A0A5C5ZQK2</accession>
<dbReference type="RefSeq" id="WP_146395653.1">
    <property type="nucleotide sequence ID" value="NZ_SJPQ01000001.1"/>
</dbReference>
<dbReference type="PANTHER" id="PTHR37422">
    <property type="entry name" value="TEICHURONIC ACID BIOSYNTHESIS PROTEIN TUAE"/>
    <property type="match status" value="1"/>
</dbReference>
<feature type="transmembrane region" description="Helical" evidence="5">
    <location>
        <begin position="205"/>
        <end position="221"/>
    </location>
</feature>
<dbReference type="InterPro" id="IPR007016">
    <property type="entry name" value="O-antigen_ligase-rel_domated"/>
</dbReference>
<gene>
    <name evidence="7" type="ORF">Mal64_01180</name>
</gene>
<dbReference type="Proteomes" id="UP000315440">
    <property type="component" value="Unassembled WGS sequence"/>
</dbReference>